<accession>A1A4U0</accession>
<dbReference type="PeptideAtlas" id="A1A4U0"/>
<dbReference type="EMBL" id="BC128094">
    <property type="protein sequence ID" value="AAI28095.1"/>
    <property type="molecule type" value="mRNA"/>
</dbReference>
<organism evidence="2">
    <name type="scientific">Homo sapiens</name>
    <name type="common">Human</name>
    <dbReference type="NCBI Taxonomy" id="9606"/>
    <lineage>
        <taxon>Eukaryota</taxon>
        <taxon>Metazoa</taxon>
        <taxon>Chordata</taxon>
        <taxon>Craniata</taxon>
        <taxon>Vertebrata</taxon>
        <taxon>Euteleostomi</taxon>
        <taxon>Mammalia</taxon>
        <taxon>Eutheria</taxon>
        <taxon>Euarchontoglires</taxon>
        <taxon>Primates</taxon>
        <taxon>Haplorrhini</taxon>
        <taxon>Catarrhini</taxon>
        <taxon>Hominidae</taxon>
        <taxon>Homo</taxon>
    </lineage>
</organism>
<dbReference type="AlphaFoldDB" id="A1A4U0"/>
<reference evidence="2" key="1">
    <citation type="journal article" date="2004" name="Genome Res.">
        <title>The status, quality, and expansion of the NIH full-length cDNA project: the Mammalian Gene Collection (MGC).</title>
        <authorList>
            <consortium name="The MGC Project Team"/>
            <person name="Gerhard D.S."/>
            <person name="Wagner L."/>
            <person name="Feingold E.A."/>
            <person name="Shenmen C.M."/>
            <person name="Grouse L.H."/>
            <person name="Schuler G."/>
            <person name="Klein S.L."/>
            <person name="Old S."/>
            <person name="Rasooly R."/>
            <person name="Good P."/>
            <person name="Guyer M."/>
            <person name="Peck A.M."/>
            <person name="Derge J.G."/>
            <person name="Lipman D."/>
            <person name="Collins F.S."/>
            <person name="Jang W."/>
            <person name="Sherry S."/>
            <person name="Feolo M."/>
            <person name="Misquitta L."/>
            <person name="Lee E."/>
            <person name="Rotmistrovsky K."/>
            <person name="Greenhut S.F."/>
            <person name="Schaefer C.F."/>
            <person name="Buetow K."/>
            <person name="Bonner T.I."/>
            <person name="Haussler D."/>
            <person name="Kent J."/>
            <person name="Kiekhaus M."/>
            <person name="Furey T."/>
            <person name="Brent M."/>
            <person name="Prange C."/>
            <person name="Schreiber K."/>
            <person name="Shapiro N."/>
            <person name="Bhat N.K."/>
            <person name="Hopkins R.F."/>
            <person name="Hsie F."/>
            <person name="Driscoll T."/>
            <person name="Soares M.B."/>
            <person name="Casavant T.L."/>
            <person name="Scheetz T.E."/>
            <person name="Brown-stein M.J."/>
            <person name="Usdin T.B."/>
            <person name="Toshiyuki S."/>
            <person name="Carninci P."/>
            <person name="Piao Y."/>
            <person name="Dudekula D.B."/>
            <person name="Ko M.S."/>
            <person name="Kawakami K."/>
            <person name="Suzuki Y."/>
            <person name="Sugano S."/>
            <person name="Gruber C.E."/>
            <person name="Smith M.R."/>
            <person name="Simmons B."/>
            <person name="Moore T."/>
            <person name="Waterman R."/>
            <person name="Johnson S.L."/>
            <person name="Ruan Y."/>
            <person name="Wei C.L."/>
            <person name="Mathavan S."/>
            <person name="Gunaratne P.H."/>
            <person name="Wu J."/>
            <person name="Garcia A.M."/>
            <person name="Hulyk S.W."/>
            <person name="Fuh E."/>
            <person name="Yuan Y."/>
            <person name="Sneed A."/>
            <person name="Kowis C."/>
            <person name="Hodgson A."/>
            <person name="Muzny D.M."/>
            <person name="McPherson J."/>
            <person name="Gibbs R.A."/>
            <person name="Fahey J."/>
            <person name="Helton E."/>
            <person name="Ketteman M."/>
            <person name="Madan A."/>
            <person name="Rodrigues S."/>
            <person name="Sanchez A."/>
            <person name="Whiting M."/>
            <person name="Madari A."/>
            <person name="Young A.C."/>
            <person name="Wetherby K.D."/>
            <person name="Granite S.J."/>
            <person name="Kwong P.N."/>
            <person name="Brinkley C.P."/>
            <person name="Pearson R.L."/>
            <person name="Bouffard G.G."/>
            <person name="Blakesly R.W."/>
            <person name="Green E.D."/>
            <person name="Dickson M.C."/>
            <person name="Rodriguez A.C."/>
            <person name="Grimwood J."/>
            <person name="Schmutz J."/>
            <person name="Myers R.M."/>
            <person name="Butterfield Y.S."/>
            <person name="Griffith M."/>
            <person name="Griffith O.L."/>
            <person name="Krzywinski M.I."/>
            <person name="Liao N."/>
            <person name="Morin R."/>
            <person name="Morrin R."/>
            <person name="Palmquist D."/>
            <person name="Petrescu A.S."/>
            <person name="Skalska U."/>
            <person name="Smailus D.E."/>
            <person name="Stott J.M."/>
            <person name="Schnerch A."/>
            <person name="Schein J.E."/>
            <person name="Jones S.J."/>
            <person name="Holt R.A."/>
            <person name="Baross A."/>
            <person name="Marra M.A."/>
            <person name="Clifton S."/>
            <person name="Makowski K.A."/>
            <person name="Bosak S."/>
            <person name="Malek J."/>
        </authorList>
    </citation>
    <scope>NUCLEOTIDE SEQUENCE [LARGE SCALE MRNA]</scope>
</reference>
<sequence length="84" mass="9222">MPFRHKPGSVFSVEGENLDLAMSKEEVVAMIGDGPCVVKTLTRHHLYCEPPVEQPLPRHHALREAPDSLPEFTVSGQVPGRAGH</sequence>
<dbReference type="PANTHER" id="PTHR22625:SF36">
    <property type="entry name" value="PLEXIN-B1"/>
    <property type="match status" value="1"/>
</dbReference>
<dbReference type="PANTHER" id="PTHR22625">
    <property type="entry name" value="PLEXIN"/>
    <property type="match status" value="1"/>
</dbReference>
<evidence type="ECO:0000313" key="2">
    <source>
        <dbReference type="EMBL" id="AAI28095.1"/>
    </source>
</evidence>
<dbReference type="OrthoDB" id="125363at2759"/>
<evidence type="ECO:0000256" key="1">
    <source>
        <dbReference type="SAM" id="MobiDB-lite"/>
    </source>
</evidence>
<dbReference type="ChiTaRS" id="PLXNB1">
    <property type="organism name" value="human"/>
</dbReference>
<dbReference type="GO" id="GO:0017154">
    <property type="term" value="F:semaphorin receptor activity"/>
    <property type="evidence" value="ECO:0007669"/>
    <property type="project" value="InterPro"/>
</dbReference>
<feature type="region of interest" description="Disordered" evidence="1">
    <location>
        <begin position="63"/>
        <end position="84"/>
    </location>
</feature>
<name>A1A4U0_HUMAN</name>
<proteinExistence type="evidence at transcript level"/>
<protein>
    <submittedName>
        <fullName evidence="2">PLXNB1 protein</fullName>
    </submittedName>
</protein>
<dbReference type="InterPro" id="IPR031148">
    <property type="entry name" value="Plexin"/>
</dbReference>
<gene>
    <name evidence="2" type="primary">PLXNB1</name>
</gene>